<feature type="region of interest" description="Disordered" evidence="1">
    <location>
        <begin position="365"/>
        <end position="384"/>
    </location>
</feature>
<reference evidence="3 4" key="1">
    <citation type="submission" date="2024-08" db="EMBL/GenBank/DDBJ databases">
        <title>Gnathostoma spinigerum genome.</title>
        <authorList>
            <person name="Gonzalez-Bertolin B."/>
            <person name="Monzon S."/>
            <person name="Zaballos A."/>
            <person name="Jimenez P."/>
            <person name="Dekumyoy P."/>
            <person name="Varona S."/>
            <person name="Cuesta I."/>
            <person name="Sumanam S."/>
            <person name="Adisakwattana P."/>
            <person name="Gasser R.B."/>
            <person name="Hernandez-Gonzalez A."/>
            <person name="Young N.D."/>
            <person name="Perteguer M.J."/>
        </authorList>
    </citation>
    <scope>NUCLEOTIDE SEQUENCE [LARGE SCALE GENOMIC DNA]</scope>
    <source>
        <strain evidence="3">AL3</strain>
        <tissue evidence="3">Liver</tissue>
    </source>
</reference>
<comment type="caution">
    <text evidence="3">The sequence shown here is derived from an EMBL/GenBank/DDBJ whole genome shotgun (WGS) entry which is preliminary data.</text>
</comment>
<feature type="transmembrane region" description="Helical" evidence="2">
    <location>
        <begin position="428"/>
        <end position="449"/>
    </location>
</feature>
<proteinExistence type="predicted"/>
<keyword evidence="4" id="KW-1185">Reference proteome</keyword>
<evidence type="ECO:0000313" key="4">
    <source>
        <dbReference type="Proteomes" id="UP001608902"/>
    </source>
</evidence>
<keyword evidence="2" id="KW-1133">Transmembrane helix</keyword>
<feature type="region of interest" description="Disordered" evidence="1">
    <location>
        <begin position="123"/>
        <end position="160"/>
    </location>
</feature>
<gene>
    <name evidence="3" type="ORF">AB6A40_005113</name>
</gene>
<keyword evidence="2" id="KW-0812">Transmembrane</keyword>
<sequence>MSIIKSQFTYVSRRQWDVHLSEHIDHSPSPTPETINTPPGSPIYKVHRNIRPIRRYVLQCSCAIDFDKSREVINESVNITHPISEKAKVSHQTVGPERGKRILKPPSEHMEGLYTKGVNHQNEASMENSHAEPEEIKLEENGHNDGEQSSPERLEVGDERSECVTTFDATKESKVKSVFESVHTEKEGYFKTNNEGAGDAVSSQHVNVNNILFSRGPENNSAEAILPEKVTHKEPALEFEVIPSSQLNVGESPDRHLETSTTAVAGTADTRKVELTDEHIPENSFTDTDEICLVSNEKISAAKDSESPVSEQMLFSSVNDISIESTIELTAANASEPVTLDVRLKSMNTGEALTVDVQEKPRVPVVKSSPSNATMPSHNDAEKASNKLATKTLPPYITHVVPAPEPEVLQEAKTASQFGMTHERLRNVMIVTGVIAGVSGVCGVAYYLYTRSK</sequence>
<dbReference type="EMBL" id="JBGFUD010003171">
    <property type="protein sequence ID" value="MFH4978404.1"/>
    <property type="molecule type" value="Genomic_DNA"/>
</dbReference>
<dbReference type="Proteomes" id="UP001608902">
    <property type="component" value="Unassembled WGS sequence"/>
</dbReference>
<organism evidence="3 4">
    <name type="scientific">Gnathostoma spinigerum</name>
    <dbReference type="NCBI Taxonomy" id="75299"/>
    <lineage>
        <taxon>Eukaryota</taxon>
        <taxon>Metazoa</taxon>
        <taxon>Ecdysozoa</taxon>
        <taxon>Nematoda</taxon>
        <taxon>Chromadorea</taxon>
        <taxon>Rhabditida</taxon>
        <taxon>Spirurina</taxon>
        <taxon>Gnathostomatomorpha</taxon>
        <taxon>Gnathostomatoidea</taxon>
        <taxon>Gnathostomatidae</taxon>
        <taxon>Gnathostoma</taxon>
    </lineage>
</organism>
<keyword evidence="2" id="KW-0472">Membrane</keyword>
<accession>A0ABD6EEH6</accession>
<feature type="compositionally biased region" description="Basic and acidic residues" evidence="1">
    <location>
        <begin position="129"/>
        <end position="160"/>
    </location>
</feature>
<dbReference type="AlphaFoldDB" id="A0ABD6EEH6"/>
<name>A0ABD6EEH6_9BILA</name>
<protein>
    <submittedName>
        <fullName evidence="3">Uncharacterized protein</fullName>
    </submittedName>
</protein>
<feature type="compositionally biased region" description="Polar residues" evidence="1">
    <location>
        <begin position="368"/>
        <end position="377"/>
    </location>
</feature>
<evidence type="ECO:0000313" key="3">
    <source>
        <dbReference type="EMBL" id="MFH4978404.1"/>
    </source>
</evidence>
<evidence type="ECO:0000256" key="1">
    <source>
        <dbReference type="SAM" id="MobiDB-lite"/>
    </source>
</evidence>
<evidence type="ECO:0000256" key="2">
    <source>
        <dbReference type="SAM" id="Phobius"/>
    </source>
</evidence>